<dbReference type="GO" id="GO:0016787">
    <property type="term" value="F:hydrolase activity"/>
    <property type="evidence" value="ECO:0007669"/>
    <property type="project" value="UniProtKB-KW"/>
</dbReference>
<keyword evidence="1" id="KW-0547">Nucleotide-binding</keyword>
<evidence type="ECO:0000256" key="1">
    <source>
        <dbReference type="ARBA" id="ARBA00022741"/>
    </source>
</evidence>
<protein>
    <submittedName>
        <fullName evidence="4">Replicative DNA helicase</fullName>
        <ecNumber evidence="4">3.6.4.12</ecNumber>
    </submittedName>
</protein>
<keyword evidence="4" id="KW-0378">Hydrolase</keyword>
<dbReference type="SUPFAM" id="SSF55608">
    <property type="entry name" value="Homing endonucleases"/>
    <property type="match status" value="1"/>
</dbReference>
<sequence>MTADASPRVSIRVARADNGFDESLETLKRTGEKRLLWSVDERGRLVRRRSSGTVAVRSREVHRVNLASGRQFELASDQQVLKVDGWAPVSDLAGGSRVGVLRRLGAPTEPRAMNDAEIILLAHMIGDGSCVRRQPIRYASIDEENLAAVTIAAAHFGVTAIRDEYAAARVTTLRLPAPYRLARGKRNPIAEWLDGLGLFGLRSYEKFVPAEVFAPPTEQVALFLRHLWATDGSVRWDAKTKQGRVYYASTSRALIEGVLQLLLRVGVQGRVTRIRKAGYRDCWHLTIDRAANQIAFLTKVGVHGARGVKAREVVTELAGRVRRPGTDSIPLEVWCTVKNTMAERDWSDKDFALATNTRFDGPRMWTHCPGRVRLHRISNALGNRGLHDLATNDIYWDKIVSTAGIGRREIFELRMAEDHPIVVGGLLVRRATVECDRGRKQFDGLPVSRNIHDTSQG</sequence>
<evidence type="ECO:0000259" key="3">
    <source>
        <dbReference type="PROSITE" id="PS50819"/>
    </source>
</evidence>
<keyword evidence="2" id="KW-0067">ATP-binding</keyword>
<dbReference type="Pfam" id="PF14528">
    <property type="entry name" value="LAGLIDADG_3"/>
    <property type="match status" value="1"/>
</dbReference>
<dbReference type="Gene3D" id="2.170.16.10">
    <property type="entry name" value="Hedgehog/Intein (Hint) domain"/>
    <property type="match status" value="1"/>
</dbReference>
<dbReference type="InterPro" id="IPR004860">
    <property type="entry name" value="LAGLIDADG_dom"/>
</dbReference>
<dbReference type="Gene3D" id="3.10.28.10">
    <property type="entry name" value="Homing endonucleases"/>
    <property type="match status" value="1"/>
</dbReference>
<proteinExistence type="predicted"/>
<gene>
    <name evidence="4" type="primary">dnaB_1</name>
    <name evidence="4" type="ORF">NCTC10485_05165</name>
</gene>
<keyword evidence="4" id="KW-0347">Helicase</keyword>
<reference evidence="4 5" key="1">
    <citation type="submission" date="2018-12" db="EMBL/GenBank/DDBJ databases">
        <authorList>
            <consortium name="Pathogen Informatics"/>
        </authorList>
    </citation>
    <scope>NUCLEOTIDE SEQUENCE [LARGE SCALE GENOMIC DNA]</scope>
    <source>
        <strain evidence="4 5">NCTC10485</strain>
    </source>
</reference>
<dbReference type="InterPro" id="IPR027434">
    <property type="entry name" value="Homing_endonucl"/>
</dbReference>
<evidence type="ECO:0000313" key="4">
    <source>
        <dbReference type="EMBL" id="VEG50845.1"/>
    </source>
</evidence>
<dbReference type="RefSeq" id="WP_126336500.1">
    <property type="nucleotide sequence ID" value="NZ_AP022604.1"/>
</dbReference>
<evidence type="ECO:0000256" key="2">
    <source>
        <dbReference type="ARBA" id="ARBA00022840"/>
    </source>
</evidence>
<dbReference type="AlphaFoldDB" id="A0A3S4RRX3"/>
<feature type="domain" description="DOD-type homing endonuclease" evidence="3">
    <location>
        <begin position="120"/>
        <end position="267"/>
    </location>
</feature>
<evidence type="ECO:0000313" key="5">
    <source>
        <dbReference type="Proteomes" id="UP000282551"/>
    </source>
</evidence>
<dbReference type="EC" id="3.6.4.12" evidence="4"/>
<dbReference type="PROSITE" id="PS50819">
    <property type="entry name" value="INTEIN_ENDONUCLEASE"/>
    <property type="match status" value="1"/>
</dbReference>
<name>A0A3S4RRX3_MYCCI</name>
<dbReference type="OrthoDB" id="9773982at2"/>
<dbReference type="PRINTS" id="PR00379">
    <property type="entry name" value="INTEIN"/>
</dbReference>
<dbReference type="InterPro" id="IPR004042">
    <property type="entry name" value="Intein_endonuc_central"/>
</dbReference>
<keyword evidence="5" id="KW-1185">Reference proteome</keyword>
<dbReference type="GO" id="GO:0016539">
    <property type="term" value="P:intein-mediated protein splicing"/>
    <property type="evidence" value="ECO:0007669"/>
    <property type="project" value="InterPro"/>
</dbReference>
<dbReference type="GO" id="GO:0005524">
    <property type="term" value="F:ATP binding"/>
    <property type="evidence" value="ECO:0007669"/>
    <property type="project" value="UniProtKB-KW"/>
</dbReference>
<dbReference type="SUPFAM" id="SSF51294">
    <property type="entry name" value="Hedgehog/intein (Hint) domain"/>
    <property type="match status" value="1"/>
</dbReference>
<dbReference type="GO" id="GO:0003678">
    <property type="term" value="F:DNA helicase activity"/>
    <property type="evidence" value="ECO:0007669"/>
    <property type="project" value="UniProtKB-EC"/>
</dbReference>
<dbReference type="EMBL" id="LR134355">
    <property type="protein sequence ID" value="VEG50845.1"/>
    <property type="molecule type" value="Genomic_DNA"/>
</dbReference>
<organism evidence="4 5">
    <name type="scientific">Mycolicibacterium chitae</name>
    <name type="common">Mycobacterium chitae</name>
    <dbReference type="NCBI Taxonomy" id="1792"/>
    <lineage>
        <taxon>Bacteria</taxon>
        <taxon>Bacillati</taxon>
        <taxon>Actinomycetota</taxon>
        <taxon>Actinomycetes</taxon>
        <taxon>Mycobacteriales</taxon>
        <taxon>Mycobacteriaceae</taxon>
        <taxon>Mycolicibacterium</taxon>
    </lineage>
</organism>
<dbReference type="InterPro" id="IPR006142">
    <property type="entry name" value="INTEIN"/>
</dbReference>
<dbReference type="GO" id="GO:0004519">
    <property type="term" value="F:endonuclease activity"/>
    <property type="evidence" value="ECO:0007669"/>
    <property type="project" value="InterPro"/>
</dbReference>
<accession>A0A3S4RRX3</accession>
<dbReference type="InterPro" id="IPR036844">
    <property type="entry name" value="Hint_dom_sf"/>
</dbReference>
<dbReference type="Proteomes" id="UP000282551">
    <property type="component" value="Chromosome"/>
</dbReference>